<gene>
    <name evidence="1" type="ORF">CASFOL_034631</name>
</gene>
<accession>A0ABD3BRI2</accession>
<name>A0ABD3BRI2_9LAMI</name>
<evidence type="ECO:0000313" key="1">
    <source>
        <dbReference type="EMBL" id="KAL3619719.1"/>
    </source>
</evidence>
<evidence type="ECO:0000313" key="2">
    <source>
        <dbReference type="Proteomes" id="UP001632038"/>
    </source>
</evidence>
<dbReference type="EMBL" id="JAVIJP010000066">
    <property type="protein sequence ID" value="KAL3619719.1"/>
    <property type="molecule type" value="Genomic_DNA"/>
</dbReference>
<dbReference type="Proteomes" id="UP001632038">
    <property type="component" value="Unassembled WGS sequence"/>
</dbReference>
<comment type="caution">
    <text evidence="1">The sequence shown here is derived from an EMBL/GenBank/DDBJ whole genome shotgun (WGS) entry which is preliminary data.</text>
</comment>
<protein>
    <submittedName>
        <fullName evidence="1">Uncharacterized protein</fullName>
    </submittedName>
</protein>
<reference evidence="2" key="1">
    <citation type="journal article" date="2024" name="IScience">
        <title>Strigolactones Initiate the Formation of Haustorium-like Structures in Castilleja.</title>
        <authorList>
            <person name="Buerger M."/>
            <person name="Peterson D."/>
            <person name="Chory J."/>
        </authorList>
    </citation>
    <scope>NUCLEOTIDE SEQUENCE [LARGE SCALE GENOMIC DNA]</scope>
</reference>
<organism evidence="1 2">
    <name type="scientific">Castilleja foliolosa</name>
    <dbReference type="NCBI Taxonomy" id="1961234"/>
    <lineage>
        <taxon>Eukaryota</taxon>
        <taxon>Viridiplantae</taxon>
        <taxon>Streptophyta</taxon>
        <taxon>Embryophyta</taxon>
        <taxon>Tracheophyta</taxon>
        <taxon>Spermatophyta</taxon>
        <taxon>Magnoliopsida</taxon>
        <taxon>eudicotyledons</taxon>
        <taxon>Gunneridae</taxon>
        <taxon>Pentapetalae</taxon>
        <taxon>asterids</taxon>
        <taxon>lamiids</taxon>
        <taxon>Lamiales</taxon>
        <taxon>Orobanchaceae</taxon>
        <taxon>Pedicularideae</taxon>
        <taxon>Castillejinae</taxon>
        <taxon>Castilleja</taxon>
    </lineage>
</organism>
<dbReference type="AlphaFoldDB" id="A0ABD3BRI2"/>
<sequence length="163" mass="18807">MTNTYPNTKQPLPISSESIQSSLAAILEKVNQMNRKYEYFFSQFETAANGYIISNFAPKKYNGNDAALERRFRGTTIHTVPDEYETAYREDAHVDCPDVEVVSNETRAMHNVGLAGLTFFVPEREHISRPERGTRPRNSGRGPFVVEQIRCYLCKRLAKKRRW</sequence>
<proteinExistence type="predicted"/>
<keyword evidence="2" id="KW-1185">Reference proteome</keyword>